<accession>A0A345MY61</accession>
<keyword evidence="2" id="KW-1185">Reference proteome</keyword>
<evidence type="ECO:0000313" key="2">
    <source>
        <dbReference type="Proteomes" id="UP000278544"/>
    </source>
</evidence>
<dbReference type="Proteomes" id="UP000278544">
    <property type="component" value="Segment"/>
</dbReference>
<organism evidence="1 2">
    <name type="scientific">Cressdnaviricota sp</name>
    <dbReference type="NCBI Taxonomy" id="2748378"/>
    <lineage>
        <taxon>Viruses</taxon>
        <taxon>Monodnaviria</taxon>
        <taxon>Shotokuvirae</taxon>
        <taxon>Cressdnaviricota</taxon>
    </lineage>
</organism>
<dbReference type="EMBL" id="MH617353">
    <property type="protein sequence ID" value="AXH76311.1"/>
    <property type="molecule type" value="Genomic_DNA"/>
</dbReference>
<evidence type="ECO:0000313" key="1">
    <source>
        <dbReference type="EMBL" id="AXH76311.1"/>
    </source>
</evidence>
<proteinExistence type="predicted"/>
<reference evidence="1 2" key="1">
    <citation type="submission" date="2018-07" db="EMBL/GenBank/DDBJ databases">
        <title>Uncovering a Universe of Circular DNA Viruses in Animal Metagenomes.</title>
        <authorList>
            <person name="Tisza M."/>
            <person name="Buck C."/>
            <person name="Pastrana D."/>
            <person name="Welch N."/>
            <person name="Peretti A."/>
        </authorList>
    </citation>
    <scope>NUCLEOTIDE SEQUENCE [LARGE SCALE GENOMIC DNA]</scope>
    <source>
        <strain evidence="1">Ctce741</strain>
    </source>
</reference>
<protein>
    <submittedName>
        <fullName evidence="1">Uncharacterized protein</fullName>
    </submittedName>
</protein>
<name>A0A345MY61_9VIRU</name>
<sequence length="247" mass="28629">MVVARVALAAYRAYRAAQTAKRVYQGYKTYKRTRTAVKVYKRSQRAKVAAKAQRKKTIVKYAGRGSRQPGTRYLLNSRFNPWRPLKPGEFASGFKGKGTFMHRIDNIVGRVKGAQFKVDRFLSKTYTGRLVMKIRDVSTSKFYPRLLNRLMINHKWPYRKAKRFCDFIAAVNGVLTVLRVIKRISEAEDKYEVMQTIVSEIFGPFMREILYAGTADAYNVYPKETTYALWLVSQFATMDNMQIQEVN</sequence>